<dbReference type="GO" id="GO:0000976">
    <property type="term" value="F:transcription cis-regulatory region binding"/>
    <property type="evidence" value="ECO:0007669"/>
    <property type="project" value="TreeGrafter"/>
</dbReference>
<accession>A0A4R8A0U7</accession>
<keyword evidence="7" id="KW-1185">Reference proteome</keyword>
<organism evidence="6 7">
    <name type="scientific">Kribbella kalugense</name>
    <dbReference type="NCBI Taxonomy" id="2512221"/>
    <lineage>
        <taxon>Bacteria</taxon>
        <taxon>Bacillati</taxon>
        <taxon>Actinomycetota</taxon>
        <taxon>Actinomycetes</taxon>
        <taxon>Propionibacteriales</taxon>
        <taxon>Kribbellaceae</taxon>
        <taxon>Kribbella</taxon>
    </lineage>
</organism>
<dbReference type="GO" id="GO:0003700">
    <property type="term" value="F:DNA-binding transcription factor activity"/>
    <property type="evidence" value="ECO:0007669"/>
    <property type="project" value="TreeGrafter"/>
</dbReference>
<reference evidence="6 7" key="1">
    <citation type="submission" date="2019-03" db="EMBL/GenBank/DDBJ databases">
        <title>Genomic Encyclopedia of Type Strains, Phase III (KMG-III): the genomes of soil and plant-associated and newly described type strains.</title>
        <authorList>
            <person name="Whitman W."/>
        </authorList>
    </citation>
    <scope>NUCLEOTIDE SEQUENCE [LARGE SCALE GENOMIC DNA]</scope>
    <source>
        <strain evidence="6 7">VKM Ac-2570</strain>
    </source>
</reference>
<feature type="domain" description="HTH lacI-type" evidence="5">
    <location>
        <begin position="14"/>
        <end position="68"/>
    </location>
</feature>
<dbReference type="InterPro" id="IPR000843">
    <property type="entry name" value="HTH_LacI"/>
</dbReference>
<dbReference type="InterPro" id="IPR028082">
    <property type="entry name" value="Peripla_BP_I"/>
</dbReference>
<protein>
    <submittedName>
        <fullName evidence="6">LacI family transcriptional regulator</fullName>
    </submittedName>
</protein>
<dbReference type="InterPro" id="IPR001763">
    <property type="entry name" value="Rhodanese-like_dom"/>
</dbReference>
<dbReference type="Gene3D" id="1.10.260.40">
    <property type="entry name" value="lambda repressor-like DNA-binding domains"/>
    <property type="match status" value="1"/>
</dbReference>
<dbReference type="AlphaFoldDB" id="A0A4R8A0U7"/>
<evidence type="ECO:0000256" key="3">
    <source>
        <dbReference type="ARBA" id="ARBA00023163"/>
    </source>
</evidence>
<dbReference type="Gene3D" id="3.40.50.2300">
    <property type="match status" value="2"/>
</dbReference>
<dbReference type="InterPro" id="IPR046335">
    <property type="entry name" value="LacI/GalR-like_sensor"/>
</dbReference>
<keyword evidence="1" id="KW-0805">Transcription regulation</keyword>
<dbReference type="PROSITE" id="PS50932">
    <property type="entry name" value="HTH_LACI_2"/>
    <property type="match status" value="1"/>
</dbReference>
<feature type="domain" description="Rhodanese" evidence="4">
    <location>
        <begin position="138"/>
        <end position="208"/>
    </location>
</feature>
<dbReference type="SUPFAM" id="SSF47413">
    <property type="entry name" value="lambda repressor-like DNA-binding domains"/>
    <property type="match status" value="1"/>
</dbReference>
<dbReference type="Pfam" id="PF00356">
    <property type="entry name" value="LacI"/>
    <property type="match status" value="1"/>
</dbReference>
<dbReference type="EMBL" id="SODF01000001">
    <property type="protein sequence ID" value="TDW24117.1"/>
    <property type="molecule type" value="Genomic_DNA"/>
</dbReference>
<evidence type="ECO:0000259" key="5">
    <source>
        <dbReference type="PROSITE" id="PS50932"/>
    </source>
</evidence>
<dbReference type="CDD" id="cd01392">
    <property type="entry name" value="HTH_LacI"/>
    <property type="match status" value="1"/>
</dbReference>
<dbReference type="SMART" id="SM00354">
    <property type="entry name" value="HTH_LACI"/>
    <property type="match status" value="1"/>
</dbReference>
<gene>
    <name evidence="6" type="ORF">EV650_2981</name>
</gene>
<dbReference type="Proteomes" id="UP000295447">
    <property type="component" value="Unassembled WGS sequence"/>
</dbReference>
<dbReference type="PANTHER" id="PTHR30146:SF153">
    <property type="entry name" value="LACTOSE OPERON REPRESSOR"/>
    <property type="match status" value="1"/>
</dbReference>
<evidence type="ECO:0000256" key="1">
    <source>
        <dbReference type="ARBA" id="ARBA00023015"/>
    </source>
</evidence>
<comment type="caution">
    <text evidence="6">The sequence shown here is derived from an EMBL/GenBank/DDBJ whole genome shotgun (WGS) entry which is preliminary data.</text>
</comment>
<sequence>MPVEGSVGRRRRGPSMADVAQLAGVSGQTVSRVANGRQNVDEVTRARVQDAMRQLGYRPNGAARALRSGQFRSIGVIVFELSTFGTTRTLDAIATAATARGYSVNLRPVLEASQSAVTEAFNRLSEQAVDGVVVLNEAHVLDDVQLPTSLPVVVLDASSHYGYPVVDADQTQGARLATEHLLELGHETVWHLAGPRTSYSADRRRRSWEQTLIERGCDVPPVLVGDWSPTSGYEVGRELAANDKVTAVFVANDQMALGLLRALHECGRTVPDDVSVVGFDDMEEAACFWPPLTTVRQTFAEIGHRSVNALLADLDDPDPHPAPIAIPTELVIRHSTAPPRST</sequence>
<keyword evidence="2" id="KW-0238">DNA-binding</keyword>
<name>A0A4R8A0U7_9ACTN</name>
<evidence type="ECO:0000313" key="6">
    <source>
        <dbReference type="EMBL" id="TDW24117.1"/>
    </source>
</evidence>
<dbReference type="PANTHER" id="PTHR30146">
    <property type="entry name" value="LACI-RELATED TRANSCRIPTIONAL REPRESSOR"/>
    <property type="match status" value="1"/>
</dbReference>
<dbReference type="InterPro" id="IPR010982">
    <property type="entry name" value="Lambda_DNA-bd_dom_sf"/>
</dbReference>
<dbReference type="CDD" id="cd01574">
    <property type="entry name" value="PBP1_LacI"/>
    <property type="match status" value="1"/>
</dbReference>
<dbReference type="SUPFAM" id="SSF53822">
    <property type="entry name" value="Periplasmic binding protein-like I"/>
    <property type="match status" value="1"/>
</dbReference>
<proteinExistence type="predicted"/>
<keyword evidence="3" id="KW-0804">Transcription</keyword>
<evidence type="ECO:0000259" key="4">
    <source>
        <dbReference type="PROSITE" id="PS50206"/>
    </source>
</evidence>
<dbReference type="Pfam" id="PF13377">
    <property type="entry name" value="Peripla_BP_3"/>
    <property type="match status" value="1"/>
</dbReference>
<evidence type="ECO:0000256" key="2">
    <source>
        <dbReference type="ARBA" id="ARBA00023125"/>
    </source>
</evidence>
<dbReference type="PROSITE" id="PS50206">
    <property type="entry name" value="RHODANESE_3"/>
    <property type="match status" value="1"/>
</dbReference>
<evidence type="ECO:0000313" key="7">
    <source>
        <dbReference type="Proteomes" id="UP000295447"/>
    </source>
</evidence>